<dbReference type="Proteomes" id="UP001066276">
    <property type="component" value="Chromosome 12"/>
</dbReference>
<evidence type="ECO:0000313" key="3">
    <source>
        <dbReference type="Proteomes" id="UP001066276"/>
    </source>
</evidence>
<dbReference type="AlphaFoldDB" id="A0AAV7L075"/>
<keyword evidence="3" id="KW-1185">Reference proteome</keyword>
<feature type="compositionally biased region" description="Polar residues" evidence="1">
    <location>
        <begin position="1"/>
        <end position="15"/>
    </location>
</feature>
<organism evidence="2 3">
    <name type="scientific">Pleurodeles waltl</name>
    <name type="common">Iberian ribbed newt</name>
    <dbReference type="NCBI Taxonomy" id="8319"/>
    <lineage>
        <taxon>Eukaryota</taxon>
        <taxon>Metazoa</taxon>
        <taxon>Chordata</taxon>
        <taxon>Craniata</taxon>
        <taxon>Vertebrata</taxon>
        <taxon>Euteleostomi</taxon>
        <taxon>Amphibia</taxon>
        <taxon>Batrachia</taxon>
        <taxon>Caudata</taxon>
        <taxon>Salamandroidea</taxon>
        <taxon>Salamandridae</taxon>
        <taxon>Pleurodelinae</taxon>
        <taxon>Pleurodeles</taxon>
    </lineage>
</organism>
<dbReference type="EMBL" id="JANPWB010000016">
    <property type="protein sequence ID" value="KAJ1082683.1"/>
    <property type="molecule type" value="Genomic_DNA"/>
</dbReference>
<feature type="region of interest" description="Disordered" evidence="1">
    <location>
        <begin position="1"/>
        <end position="22"/>
    </location>
</feature>
<evidence type="ECO:0000313" key="2">
    <source>
        <dbReference type="EMBL" id="KAJ1082683.1"/>
    </source>
</evidence>
<gene>
    <name evidence="2" type="ORF">NDU88_002848</name>
</gene>
<name>A0AAV7L075_PLEWA</name>
<reference evidence="2" key="1">
    <citation type="journal article" date="2022" name="bioRxiv">
        <title>Sequencing and chromosome-scale assembly of the giantPleurodeles waltlgenome.</title>
        <authorList>
            <person name="Brown T."/>
            <person name="Elewa A."/>
            <person name="Iarovenko S."/>
            <person name="Subramanian E."/>
            <person name="Araus A.J."/>
            <person name="Petzold A."/>
            <person name="Susuki M."/>
            <person name="Suzuki K.-i.T."/>
            <person name="Hayashi T."/>
            <person name="Toyoda A."/>
            <person name="Oliveira C."/>
            <person name="Osipova E."/>
            <person name="Leigh N.D."/>
            <person name="Simon A."/>
            <person name="Yun M.H."/>
        </authorList>
    </citation>
    <scope>NUCLEOTIDE SEQUENCE</scope>
    <source>
        <strain evidence="2">20211129_DDA</strain>
        <tissue evidence="2">Liver</tissue>
    </source>
</reference>
<protein>
    <submittedName>
        <fullName evidence="2">Uncharacterized protein</fullName>
    </submittedName>
</protein>
<evidence type="ECO:0000256" key="1">
    <source>
        <dbReference type="SAM" id="MobiDB-lite"/>
    </source>
</evidence>
<sequence length="50" mass="5416">MTSSLPTTKAGSHSSQEYDKGRIPQYKSISVYTVNHSSVTKLEEPGISST</sequence>
<accession>A0AAV7L075</accession>
<comment type="caution">
    <text evidence="2">The sequence shown here is derived from an EMBL/GenBank/DDBJ whole genome shotgun (WGS) entry which is preliminary data.</text>
</comment>
<proteinExistence type="predicted"/>
<feature type="non-terminal residue" evidence="2">
    <location>
        <position position="50"/>
    </location>
</feature>